<feature type="transmembrane region" description="Helical" evidence="7">
    <location>
        <begin position="170"/>
        <end position="192"/>
    </location>
</feature>
<keyword evidence="5 7" id="KW-1133">Transmembrane helix</keyword>
<keyword evidence="3" id="KW-0436">Ligase</keyword>
<dbReference type="InterPro" id="IPR042099">
    <property type="entry name" value="ANL_N_sf"/>
</dbReference>
<dbReference type="SMART" id="SM00563">
    <property type="entry name" value="PlsC"/>
    <property type="match status" value="1"/>
</dbReference>
<feature type="transmembrane region" description="Helical" evidence="7">
    <location>
        <begin position="334"/>
        <end position="357"/>
    </location>
</feature>
<dbReference type="SUPFAM" id="SSF69593">
    <property type="entry name" value="Glycerol-3-phosphate (1)-acyltransferase"/>
    <property type="match status" value="1"/>
</dbReference>
<feature type="transmembrane region" description="Helical" evidence="7">
    <location>
        <begin position="378"/>
        <end position="397"/>
    </location>
</feature>
<evidence type="ECO:0000256" key="5">
    <source>
        <dbReference type="ARBA" id="ARBA00022989"/>
    </source>
</evidence>
<name>A0ABU5NC16_9RICK</name>
<organism evidence="9 10">
    <name type="scientific">Candidatus Megaera venefica</name>
    <dbReference type="NCBI Taxonomy" id="2055910"/>
    <lineage>
        <taxon>Bacteria</taxon>
        <taxon>Pseudomonadati</taxon>
        <taxon>Pseudomonadota</taxon>
        <taxon>Alphaproteobacteria</taxon>
        <taxon>Rickettsiales</taxon>
        <taxon>Rickettsiaceae</taxon>
        <taxon>Candidatus Megaera</taxon>
    </lineage>
</organism>
<feature type="transmembrane region" description="Helical" evidence="7">
    <location>
        <begin position="403"/>
        <end position="423"/>
    </location>
</feature>
<evidence type="ECO:0000313" key="10">
    <source>
        <dbReference type="Proteomes" id="UP001291687"/>
    </source>
</evidence>
<comment type="similarity">
    <text evidence="2">Belongs to the ATP-dependent AMP-binding enzyme family.</text>
</comment>
<dbReference type="InterPro" id="IPR045851">
    <property type="entry name" value="AMP-bd_C_sf"/>
</dbReference>
<dbReference type="GO" id="GO:0016746">
    <property type="term" value="F:acyltransferase activity"/>
    <property type="evidence" value="ECO:0007669"/>
    <property type="project" value="UniProtKB-KW"/>
</dbReference>
<feature type="transmembrane region" description="Helical" evidence="7">
    <location>
        <begin position="264"/>
        <end position="285"/>
    </location>
</feature>
<dbReference type="Gene3D" id="1.20.1250.20">
    <property type="entry name" value="MFS general substrate transporter like domains"/>
    <property type="match status" value="1"/>
</dbReference>
<dbReference type="NCBIfam" id="NF005291">
    <property type="entry name" value="PRK06814.1"/>
    <property type="match status" value="1"/>
</dbReference>
<dbReference type="PANTHER" id="PTHR43201:SF5">
    <property type="entry name" value="MEDIUM-CHAIN ACYL-COA LIGASE ACSF2, MITOCHONDRIAL"/>
    <property type="match status" value="1"/>
</dbReference>
<dbReference type="Gene3D" id="3.40.50.12780">
    <property type="entry name" value="N-terminal domain of ligase-like"/>
    <property type="match status" value="1"/>
</dbReference>
<evidence type="ECO:0000256" key="7">
    <source>
        <dbReference type="SAM" id="Phobius"/>
    </source>
</evidence>
<reference evidence="9 10" key="1">
    <citation type="submission" date="2023-03" db="EMBL/GenBank/DDBJ databases">
        <title>Host association and intracellularity evolved multiple times independently in the Rickettsiales.</title>
        <authorList>
            <person name="Castelli M."/>
            <person name="Nardi T."/>
            <person name="Gammuto L."/>
            <person name="Bellinzona G."/>
            <person name="Sabaneyeva E."/>
            <person name="Potekhin A."/>
            <person name="Serra V."/>
            <person name="Petroni G."/>
            <person name="Sassera D."/>
        </authorList>
    </citation>
    <scope>NUCLEOTIDE SEQUENCE [LARGE SCALE GENOMIC DNA]</scope>
    <source>
        <strain evidence="9 10">Sr 2-6</strain>
    </source>
</reference>
<feature type="transmembrane region" description="Helical" evidence="7">
    <location>
        <begin position="226"/>
        <end position="244"/>
    </location>
</feature>
<dbReference type="InterPro" id="IPR011701">
    <property type="entry name" value="MFS"/>
</dbReference>
<keyword evidence="9" id="KW-0808">Transferase</keyword>
<dbReference type="Pfam" id="PF00501">
    <property type="entry name" value="AMP-binding"/>
    <property type="match status" value="1"/>
</dbReference>
<sequence length="1158" mass="129679">MDSNQFYLFKDRRFLPIFLVQFCGCLNDSILKNALIILITFKLANDLATPAYVLIMLANVIFILPFVLFASIAGQIADRYERTTIVKIIKFVEIGIILAAIYGFYTTNLVVLFMCIGFMGTHSTFFGPIKYSVLPDHMKKEELLGANGFVEAGTFLSILMGTMMGGFYNINGLVVIGFTVVIAFIGLGSSFFMPKSNNSNKEIKINPNIIKESIQMVKYASSKNKVYLAILGISWFWFIGAAIMAQIPSLTRDTLGADENVANLFLAVFSIGVGVGSFGCSYIFNNKITTKYVFIAALGISFFGIDLYFASHIASINYAPEQLKSISQFLSKSHYWRILFDLFCLAAVGGLYVVPLFAVMQYFTSPAYRSRVIAANNLINSFFMAGSTVILSLLFYMEFSIPSVILVVSVLNMVIAIHIYQLIPNSRIIPMKLWRAIFRLFFVIFYKVEVKGIENYEKAGKRTVIVANHLSYIDPPLIASYIPETLQFAINLTITREWWVKPFLKIIKTYPIESNNPMAIKSLIEEVRKDKKIVIFPEGRTSGTGSLMKIYDGPGMIADKANATILPIRIDGTQFTIFSKVRKLMRGKFTFRRKLTITILPPVKITPPQHLDKRERRKFIGQSLYDIMSEMIFESSNYQETIFESLISASKIYGKKAIIMQDIDNNSASYRDVLLKSFILAELISKKSRAAEKIGLMLPNMVGSVIAFFGVQAAGRIAAMINFTSGSSNVISACQTAGIRTIYTSRKFIKKAELKPLVEAVSSAGITIIYLEDLRKFISIKLKLKCFLATIFPEIYYSKICPNQNDLDTAVILFTSGTEGKPKAVALSHRNLQANRCQAIAKIDFNPYDSAFNALPIFHSFGLTVTLIMCLNGIRTFFYPSPLHYRVIPEIIYDIGATIMFGTDTFLSGYASYAHPYDFYSLRYVVAGAEKLKAKTRQTWFDKFGIRIFEGYGVTEAAPVIAINTPMHDKSGTVGRLLPKIEYHLKPVEGIKEGGKLCIRGPNVMQGYILPDNPGVIVPPMVEKLGKDWYDTGDIVLIDDEGYITILGREKRFAKIAGEMVPLAAIEELMNLLDSEAIHAAVNIEDDKKGEQIIVFTTGENIPREKIAKICQEQQLSELYIPKIIINVSEIPVLATGKLNYRKMVEMAQEHVNKLTAT</sequence>
<evidence type="ECO:0000313" key="9">
    <source>
        <dbReference type="EMBL" id="MEA0970723.1"/>
    </source>
</evidence>
<accession>A0ABU5NC16</accession>
<dbReference type="Gene3D" id="3.30.300.30">
    <property type="match status" value="1"/>
</dbReference>
<dbReference type="SUPFAM" id="SSF56801">
    <property type="entry name" value="Acetyl-CoA synthetase-like"/>
    <property type="match status" value="1"/>
</dbReference>
<proteinExistence type="inferred from homology"/>
<evidence type="ECO:0000256" key="3">
    <source>
        <dbReference type="ARBA" id="ARBA00022598"/>
    </source>
</evidence>
<feature type="transmembrane region" description="Helical" evidence="7">
    <location>
        <begin position="85"/>
        <end position="105"/>
    </location>
</feature>
<dbReference type="PANTHER" id="PTHR43201">
    <property type="entry name" value="ACYL-COA SYNTHETASE"/>
    <property type="match status" value="1"/>
</dbReference>
<keyword evidence="6 7" id="KW-0472">Membrane</keyword>
<dbReference type="Pfam" id="PF01553">
    <property type="entry name" value="Acyltransferase"/>
    <property type="match status" value="1"/>
</dbReference>
<protein>
    <submittedName>
        <fullName evidence="9">Acylglycerophosphoethanolamine acyltransferase</fullName>
    </submittedName>
</protein>
<dbReference type="InterPro" id="IPR002123">
    <property type="entry name" value="Plipid/glycerol_acylTrfase"/>
</dbReference>
<feature type="transmembrane region" description="Helical" evidence="7">
    <location>
        <begin position="51"/>
        <end position="73"/>
    </location>
</feature>
<dbReference type="InterPro" id="IPR020845">
    <property type="entry name" value="AMP-binding_CS"/>
</dbReference>
<evidence type="ECO:0000256" key="1">
    <source>
        <dbReference type="ARBA" id="ARBA00004429"/>
    </source>
</evidence>
<feature type="transmembrane region" description="Helical" evidence="7">
    <location>
        <begin position="292"/>
        <end position="314"/>
    </location>
</feature>
<keyword evidence="4 7" id="KW-0812">Transmembrane</keyword>
<dbReference type="InterPro" id="IPR036259">
    <property type="entry name" value="MFS_trans_sf"/>
</dbReference>
<dbReference type="CDD" id="cd06173">
    <property type="entry name" value="MFS_MefA_like"/>
    <property type="match status" value="1"/>
</dbReference>
<keyword evidence="9" id="KW-0012">Acyltransferase</keyword>
<keyword evidence="10" id="KW-1185">Reference proteome</keyword>
<feature type="transmembrane region" description="Helical" evidence="7">
    <location>
        <begin position="694"/>
        <end position="715"/>
    </location>
</feature>
<gene>
    <name evidence="9" type="ORF">Megvenef_00691</name>
</gene>
<dbReference type="Proteomes" id="UP001291687">
    <property type="component" value="Unassembled WGS sequence"/>
</dbReference>
<comment type="subcellular location">
    <subcellularLocation>
        <location evidence="1">Cell inner membrane</location>
        <topology evidence="1">Multi-pass membrane protein</topology>
    </subcellularLocation>
</comment>
<feature type="domain" description="Phospholipid/glycerol acyltransferase" evidence="8">
    <location>
        <begin position="463"/>
        <end position="573"/>
    </location>
</feature>
<dbReference type="InterPro" id="IPR000873">
    <property type="entry name" value="AMP-dep_synth/lig_dom"/>
</dbReference>
<evidence type="ECO:0000256" key="2">
    <source>
        <dbReference type="ARBA" id="ARBA00006432"/>
    </source>
</evidence>
<evidence type="ECO:0000259" key="8">
    <source>
        <dbReference type="SMART" id="SM00563"/>
    </source>
</evidence>
<dbReference type="CDD" id="cd07989">
    <property type="entry name" value="LPLAT_AGPAT-like"/>
    <property type="match status" value="1"/>
</dbReference>
<dbReference type="Pfam" id="PF07690">
    <property type="entry name" value="MFS_1"/>
    <property type="match status" value="1"/>
</dbReference>
<dbReference type="PROSITE" id="PS00455">
    <property type="entry name" value="AMP_BINDING"/>
    <property type="match status" value="1"/>
</dbReference>
<evidence type="ECO:0000256" key="4">
    <source>
        <dbReference type="ARBA" id="ARBA00022692"/>
    </source>
</evidence>
<dbReference type="EMBL" id="JARJFB010000040">
    <property type="protein sequence ID" value="MEA0970723.1"/>
    <property type="molecule type" value="Genomic_DNA"/>
</dbReference>
<dbReference type="SUPFAM" id="SSF103473">
    <property type="entry name" value="MFS general substrate transporter"/>
    <property type="match status" value="1"/>
</dbReference>
<evidence type="ECO:0000256" key="6">
    <source>
        <dbReference type="ARBA" id="ARBA00023136"/>
    </source>
</evidence>
<comment type="caution">
    <text evidence="9">The sequence shown here is derived from an EMBL/GenBank/DDBJ whole genome shotgun (WGS) entry which is preliminary data.</text>
</comment>
<dbReference type="RefSeq" id="WP_322776624.1">
    <property type="nucleotide sequence ID" value="NZ_JARJFB010000040.1"/>
</dbReference>